<dbReference type="AlphaFoldDB" id="A0A2S4V3E6"/>
<feature type="compositionally biased region" description="Polar residues" evidence="1">
    <location>
        <begin position="80"/>
        <end position="96"/>
    </location>
</feature>
<evidence type="ECO:0000313" key="3">
    <source>
        <dbReference type="EMBL" id="POW04049.1"/>
    </source>
</evidence>
<dbReference type="OrthoDB" id="2502197at2759"/>
<dbReference type="VEuPathDB" id="FungiDB:PSTT_10557"/>
<accession>A0A2S4V3E6</accession>
<evidence type="ECO:0000313" key="4">
    <source>
        <dbReference type="Proteomes" id="UP000238274"/>
    </source>
</evidence>
<feature type="region of interest" description="Disordered" evidence="1">
    <location>
        <begin position="72"/>
        <end position="148"/>
    </location>
</feature>
<protein>
    <submittedName>
        <fullName evidence="3">Uncharacterized protein</fullName>
    </submittedName>
</protein>
<comment type="caution">
    <text evidence="3">The sequence shown here is derived from an EMBL/GenBank/DDBJ whole genome shotgun (WGS) entry which is preliminary data.</text>
</comment>
<reference evidence="4" key="3">
    <citation type="journal article" date="2018" name="Mol. Plant Microbe Interact.">
        <title>Genome sequence resources for the wheat stripe rust pathogen (Puccinia striiformis f. sp. tritici) and the barley stripe rust pathogen (Puccinia striiformis f. sp. hordei).</title>
        <authorList>
            <person name="Xia C."/>
            <person name="Wang M."/>
            <person name="Yin C."/>
            <person name="Cornejo O.E."/>
            <person name="Hulbert S.H."/>
            <person name="Chen X."/>
        </authorList>
    </citation>
    <scope>NUCLEOTIDE SEQUENCE [LARGE SCALE GENOMIC DNA]</scope>
    <source>
        <strain evidence="4">93TX-2</strain>
    </source>
</reference>
<name>A0A2S4V3E6_9BASI</name>
<dbReference type="EMBL" id="PKSM01000189">
    <property type="protein sequence ID" value="POW04049.1"/>
    <property type="molecule type" value="Genomic_DNA"/>
</dbReference>
<gene>
    <name evidence="3" type="ORF">PSHT_11345</name>
</gene>
<evidence type="ECO:0000256" key="1">
    <source>
        <dbReference type="SAM" id="MobiDB-lite"/>
    </source>
</evidence>
<feature type="chain" id="PRO_5015478641" evidence="2">
    <location>
        <begin position="19"/>
        <end position="228"/>
    </location>
</feature>
<reference evidence="4" key="2">
    <citation type="journal article" date="2018" name="BMC Genomics">
        <title>Genomic insights into host adaptation between the wheat stripe rust pathogen (Puccinia striiformis f. sp. tritici) and the barley stripe rust pathogen (Puccinia striiformis f. sp. hordei).</title>
        <authorList>
            <person name="Xia C."/>
            <person name="Wang M."/>
            <person name="Yin C."/>
            <person name="Cornejo O.E."/>
            <person name="Hulbert S.H."/>
            <person name="Chen X."/>
        </authorList>
    </citation>
    <scope>NUCLEOTIDE SEQUENCE [LARGE SCALE GENOMIC DNA]</scope>
    <source>
        <strain evidence="4">93TX-2</strain>
    </source>
</reference>
<evidence type="ECO:0000256" key="2">
    <source>
        <dbReference type="SAM" id="SignalP"/>
    </source>
</evidence>
<organism evidence="3 4">
    <name type="scientific">Puccinia striiformis</name>
    <dbReference type="NCBI Taxonomy" id="27350"/>
    <lineage>
        <taxon>Eukaryota</taxon>
        <taxon>Fungi</taxon>
        <taxon>Dikarya</taxon>
        <taxon>Basidiomycota</taxon>
        <taxon>Pucciniomycotina</taxon>
        <taxon>Pucciniomycetes</taxon>
        <taxon>Pucciniales</taxon>
        <taxon>Pucciniaceae</taxon>
        <taxon>Puccinia</taxon>
    </lineage>
</organism>
<sequence length="228" mass="24867">MLNLTFLSVVLLLGLCHAGPQYEQREQSFPVEETYAYQYPETSESYSEDIPFYQTGRAIAVDGMPSEYTPSFSPYVMSDMPTQRASTEYQSPQDTPLPSHLPSYAAPTPIRPTSKQAVHTNVNEEPTKQPSTAPSSTHDLDSSSTTFNPPRIEKAAMAALEPLTSVVSNRAQATHIINAPINLLSGKDSTPDFGFVNNKNIDGQLRKVTYGVDAQGNIVAHSAQVVNS</sequence>
<dbReference type="VEuPathDB" id="FungiDB:PSHT_11345"/>
<dbReference type="Proteomes" id="UP000238274">
    <property type="component" value="Unassembled WGS sequence"/>
</dbReference>
<feature type="signal peptide" evidence="2">
    <location>
        <begin position="1"/>
        <end position="18"/>
    </location>
</feature>
<keyword evidence="4" id="KW-1185">Reference proteome</keyword>
<keyword evidence="2" id="KW-0732">Signal</keyword>
<reference evidence="3 4" key="1">
    <citation type="submission" date="2017-12" db="EMBL/GenBank/DDBJ databases">
        <title>Gene loss provides genomic basis for host adaptation in cereal stripe rust fungi.</title>
        <authorList>
            <person name="Xia C."/>
        </authorList>
    </citation>
    <scope>NUCLEOTIDE SEQUENCE [LARGE SCALE GENOMIC DNA]</scope>
    <source>
        <strain evidence="3 4">93TX-2</strain>
    </source>
</reference>
<proteinExistence type="predicted"/>
<feature type="compositionally biased region" description="Polar residues" evidence="1">
    <location>
        <begin position="111"/>
        <end position="134"/>
    </location>
</feature>